<reference evidence="3" key="1">
    <citation type="journal article" date="2020" name="Fungal Divers.">
        <title>Resolving the Mortierellaceae phylogeny through synthesis of multi-gene phylogenetics and phylogenomics.</title>
        <authorList>
            <person name="Vandepol N."/>
            <person name="Liber J."/>
            <person name="Desiro A."/>
            <person name="Na H."/>
            <person name="Kennedy M."/>
            <person name="Barry K."/>
            <person name="Grigoriev I.V."/>
            <person name="Miller A.N."/>
            <person name="O'Donnell K."/>
            <person name="Stajich J.E."/>
            <person name="Bonito G."/>
        </authorList>
    </citation>
    <scope>NUCLEOTIDE SEQUENCE</scope>
    <source>
        <strain evidence="3">MES-2147</strain>
    </source>
</reference>
<dbReference type="EMBL" id="JAAAHW010008424">
    <property type="protein sequence ID" value="KAF9944346.1"/>
    <property type="molecule type" value="Genomic_DNA"/>
</dbReference>
<feature type="compositionally biased region" description="Polar residues" evidence="1">
    <location>
        <begin position="92"/>
        <end position="106"/>
    </location>
</feature>
<proteinExistence type="predicted"/>
<protein>
    <submittedName>
        <fullName evidence="3">Ubiquitin-specific protease ubp2</fullName>
    </submittedName>
</protein>
<organism evidence="3 4">
    <name type="scientific">Modicella reniformis</name>
    <dbReference type="NCBI Taxonomy" id="1440133"/>
    <lineage>
        <taxon>Eukaryota</taxon>
        <taxon>Fungi</taxon>
        <taxon>Fungi incertae sedis</taxon>
        <taxon>Mucoromycota</taxon>
        <taxon>Mortierellomycotina</taxon>
        <taxon>Mortierellomycetes</taxon>
        <taxon>Mortierellales</taxon>
        <taxon>Mortierellaceae</taxon>
        <taxon>Modicella</taxon>
    </lineage>
</organism>
<gene>
    <name evidence="3" type="primary">UBP2_3</name>
    <name evidence="3" type="ORF">BGZ65_012198</name>
</gene>
<dbReference type="GO" id="GO:0016579">
    <property type="term" value="P:protein deubiquitination"/>
    <property type="evidence" value="ECO:0007669"/>
    <property type="project" value="InterPro"/>
</dbReference>
<dbReference type="CDD" id="cd02257">
    <property type="entry name" value="Peptidase_C19"/>
    <property type="match status" value="1"/>
</dbReference>
<dbReference type="Proteomes" id="UP000749646">
    <property type="component" value="Unassembled WGS sequence"/>
</dbReference>
<sequence length="191" mass="22245">MAKLNAAFRPEILNRDNKPEDRFNSLFYVKAHRNSTEQNKENGKTVVEHIPEDFSTLLLSVANEDITMEELIDDYFDPSEREAGNKAESDDGGTSNTSEGTQPHRNITATVLPPVLQIHLMRTRFDRSFQTSYKSNTRVSIPKRLYMDQYLEPNQEENSDRIKRIRLWKEERSQCRQALGKIRERREVGIS</sequence>
<dbReference type="AlphaFoldDB" id="A0A9P6LUZ1"/>
<evidence type="ECO:0000313" key="3">
    <source>
        <dbReference type="EMBL" id="KAF9944346.1"/>
    </source>
</evidence>
<accession>A0A9P6LUZ1</accession>
<dbReference type="Gene3D" id="3.90.70.10">
    <property type="entry name" value="Cysteine proteinases"/>
    <property type="match status" value="1"/>
</dbReference>
<dbReference type="InterPro" id="IPR038765">
    <property type="entry name" value="Papain-like_cys_pep_sf"/>
</dbReference>
<evidence type="ECO:0000313" key="4">
    <source>
        <dbReference type="Proteomes" id="UP000749646"/>
    </source>
</evidence>
<feature type="non-terminal residue" evidence="3">
    <location>
        <position position="191"/>
    </location>
</feature>
<evidence type="ECO:0000256" key="1">
    <source>
        <dbReference type="SAM" id="MobiDB-lite"/>
    </source>
</evidence>
<dbReference type="Pfam" id="PF00443">
    <property type="entry name" value="UCH"/>
    <property type="match status" value="1"/>
</dbReference>
<name>A0A9P6LUZ1_9FUNG</name>
<feature type="compositionally biased region" description="Basic and acidic residues" evidence="1">
    <location>
        <begin position="78"/>
        <end position="89"/>
    </location>
</feature>
<dbReference type="OrthoDB" id="2420415at2759"/>
<dbReference type="SUPFAM" id="SSF54001">
    <property type="entry name" value="Cysteine proteinases"/>
    <property type="match status" value="1"/>
</dbReference>
<keyword evidence="3" id="KW-0378">Hydrolase</keyword>
<dbReference type="GO" id="GO:0006508">
    <property type="term" value="P:proteolysis"/>
    <property type="evidence" value="ECO:0007669"/>
    <property type="project" value="UniProtKB-KW"/>
</dbReference>
<keyword evidence="4" id="KW-1185">Reference proteome</keyword>
<keyword evidence="3" id="KW-0645">Protease</keyword>
<dbReference type="GO" id="GO:0004843">
    <property type="term" value="F:cysteine-type deubiquitinase activity"/>
    <property type="evidence" value="ECO:0007669"/>
    <property type="project" value="InterPro"/>
</dbReference>
<evidence type="ECO:0000259" key="2">
    <source>
        <dbReference type="Pfam" id="PF00443"/>
    </source>
</evidence>
<dbReference type="InterPro" id="IPR001394">
    <property type="entry name" value="Peptidase_C19_UCH"/>
</dbReference>
<comment type="caution">
    <text evidence="3">The sequence shown here is derived from an EMBL/GenBank/DDBJ whole genome shotgun (WGS) entry which is preliminary data.</text>
</comment>
<feature type="domain" description="Peptidase C19 ubiquitin carboxyl-terminal hydrolase" evidence="2">
    <location>
        <begin position="15"/>
        <end position="160"/>
    </location>
</feature>
<feature type="region of interest" description="Disordered" evidence="1">
    <location>
        <begin position="77"/>
        <end position="106"/>
    </location>
</feature>